<keyword evidence="4 12" id="KW-1134">Transmembrane beta strand</keyword>
<keyword evidence="9 12" id="KW-0472">Membrane</keyword>
<dbReference type="GO" id="GO:0044718">
    <property type="term" value="P:siderophore transmembrane transport"/>
    <property type="evidence" value="ECO:0007669"/>
    <property type="project" value="TreeGrafter"/>
</dbReference>
<protein>
    <submittedName>
        <fullName evidence="17">TonB-dependent receptor</fullName>
    </submittedName>
</protein>
<comment type="similarity">
    <text evidence="2 12 13">Belongs to the TonB-dependent receptor family.</text>
</comment>
<organism evidence="17 18">
    <name type="scientific">Duganella rivi</name>
    <dbReference type="NCBI Taxonomy" id="2666083"/>
    <lineage>
        <taxon>Bacteria</taxon>
        <taxon>Pseudomonadati</taxon>
        <taxon>Pseudomonadota</taxon>
        <taxon>Betaproteobacteria</taxon>
        <taxon>Burkholderiales</taxon>
        <taxon>Oxalobacteraceae</taxon>
        <taxon>Telluria group</taxon>
        <taxon>Duganella</taxon>
    </lineage>
</organism>
<keyword evidence="7" id="KW-0406">Ion transport</keyword>
<keyword evidence="3 12" id="KW-0813">Transport</keyword>
<comment type="subcellular location">
    <subcellularLocation>
        <location evidence="1 12">Cell outer membrane</location>
        <topology evidence="1 12">Multi-pass membrane protein</topology>
    </subcellularLocation>
</comment>
<keyword evidence="6 14" id="KW-0732">Signal</keyword>
<evidence type="ECO:0000259" key="16">
    <source>
        <dbReference type="Pfam" id="PF07715"/>
    </source>
</evidence>
<dbReference type="InterPro" id="IPR039426">
    <property type="entry name" value="TonB-dep_rcpt-like"/>
</dbReference>
<dbReference type="EMBL" id="WWCK01000003">
    <property type="protein sequence ID" value="MYM67322.1"/>
    <property type="molecule type" value="Genomic_DNA"/>
</dbReference>
<keyword evidence="5 12" id="KW-0812">Transmembrane</keyword>
<sequence>MSTQSRALRGSLFALTVGMFNVQQAWAAEAEPAVEMAMVTISAGRPTSLPTQIPTTIEGITAEQIEQSINAADAEDALKYFPSLNVRKRYVGDYDHAVLASRASGTGNSARSLVYADGILLSNLLGNGATYTPRWGMVAPDEIERVDVLYGPFSAAYPGNSVGAVVDYLTRMPSKLEVHAKLSGYSQGFKQYGGDDRYQGRQGSLSVGNKHGDLSWWASVNHLDNDSQPITFANKLVSAGVPGKAGTPVKGAIADKNPSNADWLILGDTNQIHTVQDHAKIKLAYDITPTLRASYTLGWWQNDADRHVNSYLRDSAGNTVTSGTINVDGRQYTLTPSDFAPATGKLEHLMQGLSVKSHTKGVWDWELALSNYDYRKDEVRTVTAFPNKSGVAAGSLTDMSGSGWDTLAVKGIWRPFSDNRHIVDIGAQRDSFRLRTLVSGTTEWAEGAAGAATASFNGDTRLESLYAQDTWRFAPGWKTTLGGRLERWSAFNGSLGNGKVVKTFGERRETSFSPKLALSHELNDDWTVKASAGRAVRYPTVSELYQGAIVGDTLMNNDPNLKPERSVTSELTAERKLDKGLLRATFFHETTNDALYSQRNVNVTPNVTNIQNVGRIRTNGLEVAAQADDVLWEGFSLNGSLTYADSIIVDNANFPTSVGKEQPRVPRKRATLLASYHPDDKWSASLGARYSGKQWGTLDNSDPNGSSYTGVSSYFVTDVRVRYRFDKQWSAAVGVDNLGNKKYWAFHPYTQRTFIAELQFDLR</sequence>
<dbReference type="AlphaFoldDB" id="A0A7X4GRI7"/>
<keyword evidence="11 12" id="KW-0998">Cell outer membrane</keyword>
<evidence type="ECO:0000313" key="17">
    <source>
        <dbReference type="EMBL" id="MYM67322.1"/>
    </source>
</evidence>
<dbReference type="InterPro" id="IPR000531">
    <property type="entry name" value="Beta-barrel_TonB"/>
</dbReference>
<comment type="caution">
    <text evidence="17">The sequence shown here is derived from an EMBL/GenBank/DDBJ whole genome shotgun (WGS) entry which is preliminary data.</text>
</comment>
<dbReference type="PROSITE" id="PS52016">
    <property type="entry name" value="TONB_DEPENDENT_REC_3"/>
    <property type="match status" value="1"/>
</dbReference>
<dbReference type="PANTHER" id="PTHR30069:SF53">
    <property type="entry name" value="COLICIN I RECEPTOR-RELATED"/>
    <property type="match status" value="1"/>
</dbReference>
<dbReference type="Pfam" id="PF07715">
    <property type="entry name" value="Plug"/>
    <property type="match status" value="1"/>
</dbReference>
<feature type="chain" id="PRO_5030526726" evidence="14">
    <location>
        <begin position="28"/>
        <end position="763"/>
    </location>
</feature>
<feature type="signal peptide" evidence="14">
    <location>
        <begin position="1"/>
        <end position="27"/>
    </location>
</feature>
<keyword evidence="10 17" id="KW-0675">Receptor</keyword>
<accession>A0A7X4GRI7</accession>
<evidence type="ECO:0000256" key="8">
    <source>
        <dbReference type="ARBA" id="ARBA00023077"/>
    </source>
</evidence>
<evidence type="ECO:0000256" key="7">
    <source>
        <dbReference type="ARBA" id="ARBA00023065"/>
    </source>
</evidence>
<evidence type="ECO:0000256" key="13">
    <source>
        <dbReference type="RuleBase" id="RU003357"/>
    </source>
</evidence>
<evidence type="ECO:0000256" key="14">
    <source>
        <dbReference type="SAM" id="SignalP"/>
    </source>
</evidence>
<dbReference type="Proteomes" id="UP000450012">
    <property type="component" value="Unassembled WGS sequence"/>
</dbReference>
<dbReference type="InterPro" id="IPR036942">
    <property type="entry name" value="Beta-barrel_TonB_sf"/>
</dbReference>
<dbReference type="GO" id="GO:0009279">
    <property type="term" value="C:cell outer membrane"/>
    <property type="evidence" value="ECO:0007669"/>
    <property type="project" value="UniProtKB-SubCell"/>
</dbReference>
<evidence type="ECO:0000256" key="10">
    <source>
        <dbReference type="ARBA" id="ARBA00023170"/>
    </source>
</evidence>
<evidence type="ECO:0000256" key="3">
    <source>
        <dbReference type="ARBA" id="ARBA00022448"/>
    </source>
</evidence>
<evidence type="ECO:0000256" key="9">
    <source>
        <dbReference type="ARBA" id="ARBA00023136"/>
    </source>
</evidence>
<evidence type="ECO:0000259" key="15">
    <source>
        <dbReference type="Pfam" id="PF00593"/>
    </source>
</evidence>
<dbReference type="InterPro" id="IPR037066">
    <property type="entry name" value="Plug_dom_sf"/>
</dbReference>
<keyword evidence="8 13" id="KW-0798">TonB box</keyword>
<dbReference type="SUPFAM" id="SSF56935">
    <property type="entry name" value="Porins"/>
    <property type="match status" value="1"/>
</dbReference>
<evidence type="ECO:0000313" key="18">
    <source>
        <dbReference type="Proteomes" id="UP000450012"/>
    </source>
</evidence>
<evidence type="ECO:0000256" key="11">
    <source>
        <dbReference type="ARBA" id="ARBA00023237"/>
    </source>
</evidence>
<dbReference type="Gene3D" id="2.40.170.20">
    <property type="entry name" value="TonB-dependent receptor, beta-barrel domain"/>
    <property type="match status" value="1"/>
</dbReference>
<proteinExistence type="inferred from homology"/>
<dbReference type="Gene3D" id="2.170.130.10">
    <property type="entry name" value="TonB-dependent receptor, plug domain"/>
    <property type="match status" value="1"/>
</dbReference>
<keyword evidence="18" id="KW-1185">Reference proteome</keyword>
<evidence type="ECO:0000256" key="6">
    <source>
        <dbReference type="ARBA" id="ARBA00022729"/>
    </source>
</evidence>
<dbReference type="Pfam" id="PF00593">
    <property type="entry name" value="TonB_dep_Rec_b-barrel"/>
    <property type="match status" value="1"/>
</dbReference>
<feature type="domain" description="TonB-dependent receptor plug" evidence="16">
    <location>
        <begin position="52"/>
        <end position="165"/>
    </location>
</feature>
<evidence type="ECO:0000256" key="2">
    <source>
        <dbReference type="ARBA" id="ARBA00009810"/>
    </source>
</evidence>
<reference evidence="17 18" key="1">
    <citation type="submission" date="2019-12" db="EMBL/GenBank/DDBJ databases">
        <title>Novel species isolated from a subtropical stream in China.</title>
        <authorList>
            <person name="Lu H."/>
        </authorList>
    </citation>
    <scope>NUCLEOTIDE SEQUENCE [LARGE SCALE GENOMIC DNA]</scope>
    <source>
        <strain evidence="17 18">FT55W</strain>
    </source>
</reference>
<dbReference type="InterPro" id="IPR012910">
    <property type="entry name" value="Plug_dom"/>
</dbReference>
<name>A0A7X4GRI7_9BURK</name>
<evidence type="ECO:0000256" key="1">
    <source>
        <dbReference type="ARBA" id="ARBA00004571"/>
    </source>
</evidence>
<dbReference type="GO" id="GO:0015344">
    <property type="term" value="F:siderophore uptake transmembrane transporter activity"/>
    <property type="evidence" value="ECO:0007669"/>
    <property type="project" value="TreeGrafter"/>
</dbReference>
<evidence type="ECO:0000256" key="4">
    <source>
        <dbReference type="ARBA" id="ARBA00022452"/>
    </source>
</evidence>
<dbReference type="CDD" id="cd01347">
    <property type="entry name" value="ligand_gated_channel"/>
    <property type="match status" value="1"/>
</dbReference>
<dbReference type="PANTHER" id="PTHR30069">
    <property type="entry name" value="TONB-DEPENDENT OUTER MEMBRANE RECEPTOR"/>
    <property type="match status" value="1"/>
</dbReference>
<feature type="domain" description="TonB-dependent receptor-like beta-barrel" evidence="15">
    <location>
        <begin position="299"/>
        <end position="738"/>
    </location>
</feature>
<evidence type="ECO:0000256" key="5">
    <source>
        <dbReference type="ARBA" id="ARBA00022692"/>
    </source>
</evidence>
<evidence type="ECO:0000256" key="12">
    <source>
        <dbReference type="PROSITE-ProRule" id="PRU01360"/>
    </source>
</evidence>
<gene>
    <name evidence="17" type="ORF">GTP45_10815</name>
</gene>